<evidence type="ECO:0000313" key="2">
    <source>
        <dbReference type="EMBL" id="HEA87270.1"/>
    </source>
</evidence>
<dbReference type="EMBL" id="DSLG01000004">
    <property type="protein sequence ID" value="HEA87270.1"/>
    <property type="molecule type" value="Genomic_DNA"/>
</dbReference>
<dbReference type="AlphaFoldDB" id="A0A7C1WWA8"/>
<evidence type="ECO:0000313" key="4">
    <source>
        <dbReference type="EMBL" id="HFJ54060.1"/>
    </source>
</evidence>
<proteinExistence type="predicted"/>
<dbReference type="EMBL" id="DSKA01000199">
    <property type="protein sequence ID" value="HEE18449.1"/>
    <property type="molecule type" value="Genomic_DNA"/>
</dbReference>
<evidence type="ECO:0008006" key="5">
    <source>
        <dbReference type="Google" id="ProtNLM"/>
    </source>
</evidence>
<gene>
    <name evidence="3" type="ORF">ENP62_02720</name>
    <name evidence="2" type="ORF">ENP94_04575</name>
    <name evidence="4" type="ORF">ENS16_05170</name>
</gene>
<comment type="caution">
    <text evidence="3">The sequence shown here is derived from an EMBL/GenBank/DDBJ whole genome shotgun (WGS) entry which is preliminary data.</text>
</comment>
<protein>
    <recommendedName>
        <fullName evidence="5">Outer membrane protein beta-barrel domain-containing protein</fullName>
    </recommendedName>
</protein>
<dbReference type="EMBL" id="DSTU01000007">
    <property type="protein sequence ID" value="HFJ54060.1"/>
    <property type="molecule type" value="Genomic_DNA"/>
</dbReference>
<sequence length="212" mass="22954">MKPAVCWLAAGLLCISCSVPVYDRAEITPGPSFLLGAGVGTGIAPSGYPVVWDPPLGLPYLDYYLDGIVTARFGYGFNRRLGLVLQGSLGYGNWLFGPPNAPYESLARKPLIYDVNLGLKVRTGRRAALVPSIGTGLFDLNLLYDFSRFYSANFGIGLRGLGAGLTGTIYFSRQWRLQIGGRVNLPWGFWSQPGVSIGAGLQYQPRTGRANR</sequence>
<evidence type="ECO:0000313" key="3">
    <source>
        <dbReference type="EMBL" id="HEE18449.1"/>
    </source>
</evidence>
<organism evidence="3">
    <name type="scientific">candidate division WOR-3 bacterium</name>
    <dbReference type="NCBI Taxonomy" id="2052148"/>
    <lineage>
        <taxon>Bacteria</taxon>
        <taxon>Bacteria division WOR-3</taxon>
    </lineage>
</organism>
<reference evidence="3" key="1">
    <citation type="journal article" date="2020" name="mSystems">
        <title>Genome- and Community-Level Interaction Insights into Carbon Utilization and Element Cycling Functions of Hydrothermarchaeota in Hydrothermal Sediment.</title>
        <authorList>
            <person name="Zhou Z."/>
            <person name="Liu Y."/>
            <person name="Xu W."/>
            <person name="Pan J."/>
            <person name="Luo Z.H."/>
            <person name="Li M."/>
        </authorList>
    </citation>
    <scope>NUCLEOTIDE SEQUENCE [LARGE SCALE GENOMIC DNA]</scope>
    <source>
        <strain evidence="3">SpSt-236</strain>
        <strain evidence="2">SpSt-265</strain>
        <strain evidence="4">SpSt-465</strain>
    </source>
</reference>
<name>A0A7C1WWA8_UNCW3</name>
<keyword evidence="1" id="KW-0732">Signal</keyword>
<evidence type="ECO:0000256" key="1">
    <source>
        <dbReference type="SAM" id="SignalP"/>
    </source>
</evidence>
<feature type="chain" id="PRO_5039870589" description="Outer membrane protein beta-barrel domain-containing protein" evidence="1">
    <location>
        <begin position="22"/>
        <end position="212"/>
    </location>
</feature>
<feature type="signal peptide" evidence="1">
    <location>
        <begin position="1"/>
        <end position="21"/>
    </location>
</feature>
<accession>A0A7C1WWA8</accession>